<dbReference type="AlphaFoldDB" id="A0A8X7SGK9"/>
<sequence length="225" mass="25230">MLTVNIDNPLEFTSFTPMTLFDASVSPPKREEIGKETGRTEEEDDEEKQEKKITDFLCSEKEIVKISGERSHSGRDVGEKVRILEDELMGFAKSRNFLRCRGFNSNWRINQVSVWGRPLQTGGLFGTGFSSSSFTLLSGRVTDWSEGIFGYSVREANISWGKINGYSLSSVIKHSGLLSLGTEVLSHMMFQATKNVNRRVLWMFSASRNLYSGVVTEEGSTMTPT</sequence>
<keyword evidence="9" id="KW-1185">Reference proteome</keyword>
<comment type="subcellular location">
    <subcellularLocation>
        <location evidence="1">Endoplasmic reticulum membrane</location>
    </subcellularLocation>
</comment>
<keyword evidence="5" id="KW-1133">Transmembrane helix</keyword>
<evidence type="ECO:0000256" key="1">
    <source>
        <dbReference type="ARBA" id="ARBA00004586"/>
    </source>
</evidence>
<gene>
    <name evidence="8" type="ORF">Bca52824_033701</name>
</gene>
<dbReference type="Proteomes" id="UP000886595">
    <property type="component" value="Unassembled WGS sequence"/>
</dbReference>
<dbReference type="PANTHER" id="PTHR10868">
    <property type="entry name" value="SIGMA 1-TYPE OPIOID RECEPTOR-RELATED"/>
    <property type="match status" value="1"/>
</dbReference>
<accession>A0A8X7SGK9</accession>
<keyword evidence="6" id="KW-0472">Membrane</keyword>
<evidence type="ECO:0000256" key="7">
    <source>
        <dbReference type="SAM" id="MobiDB-lite"/>
    </source>
</evidence>
<organism evidence="8 9">
    <name type="scientific">Brassica carinata</name>
    <name type="common">Ethiopian mustard</name>
    <name type="synonym">Abyssinian cabbage</name>
    <dbReference type="NCBI Taxonomy" id="52824"/>
    <lineage>
        <taxon>Eukaryota</taxon>
        <taxon>Viridiplantae</taxon>
        <taxon>Streptophyta</taxon>
        <taxon>Embryophyta</taxon>
        <taxon>Tracheophyta</taxon>
        <taxon>Spermatophyta</taxon>
        <taxon>Magnoliopsida</taxon>
        <taxon>eudicotyledons</taxon>
        <taxon>Gunneridae</taxon>
        <taxon>Pentapetalae</taxon>
        <taxon>rosids</taxon>
        <taxon>malvids</taxon>
        <taxon>Brassicales</taxon>
        <taxon>Brassicaceae</taxon>
        <taxon>Brassiceae</taxon>
        <taxon>Brassica</taxon>
    </lineage>
</organism>
<dbReference type="EMBL" id="JAAMPC010000007">
    <property type="protein sequence ID" value="KAG2305050.1"/>
    <property type="molecule type" value="Genomic_DNA"/>
</dbReference>
<evidence type="ECO:0000313" key="8">
    <source>
        <dbReference type="EMBL" id="KAG2305050.1"/>
    </source>
</evidence>
<protein>
    <submittedName>
        <fullName evidence="8">Uncharacterized protein</fullName>
    </submittedName>
</protein>
<evidence type="ECO:0000256" key="2">
    <source>
        <dbReference type="ARBA" id="ARBA00007141"/>
    </source>
</evidence>
<dbReference type="PANTHER" id="PTHR10868:SF1">
    <property type="entry name" value="SIGMA NON-OPIOID INTRACELLULAR RECEPTOR 1"/>
    <property type="match status" value="1"/>
</dbReference>
<name>A0A8X7SGK9_BRACI</name>
<reference evidence="8 9" key="1">
    <citation type="submission" date="2020-02" db="EMBL/GenBank/DDBJ databases">
        <authorList>
            <person name="Ma Q."/>
            <person name="Huang Y."/>
            <person name="Song X."/>
            <person name="Pei D."/>
        </authorList>
    </citation>
    <scope>NUCLEOTIDE SEQUENCE [LARGE SCALE GENOMIC DNA]</scope>
    <source>
        <strain evidence="8">Sxm20200214</strain>
        <tissue evidence="8">Leaf</tissue>
    </source>
</reference>
<dbReference type="GO" id="GO:0005789">
    <property type="term" value="C:endoplasmic reticulum membrane"/>
    <property type="evidence" value="ECO:0007669"/>
    <property type="project" value="UniProtKB-SubCell"/>
</dbReference>
<evidence type="ECO:0000256" key="6">
    <source>
        <dbReference type="ARBA" id="ARBA00023136"/>
    </source>
</evidence>
<keyword evidence="3" id="KW-0812">Transmembrane</keyword>
<evidence type="ECO:0000313" key="9">
    <source>
        <dbReference type="Proteomes" id="UP000886595"/>
    </source>
</evidence>
<comment type="similarity">
    <text evidence="2">Belongs to the ERG2 family.</text>
</comment>
<evidence type="ECO:0000256" key="3">
    <source>
        <dbReference type="ARBA" id="ARBA00022692"/>
    </source>
</evidence>
<evidence type="ECO:0000256" key="5">
    <source>
        <dbReference type="ARBA" id="ARBA00022989"/>
    </source>
</evidence>
<keyword evidence="4" id="KW-0256">Endoplasmic reticulum</keyword>
<evidence type="ECO:0000256" key="4">
    <source>
        <dbReference type="ARBA" id="ARBA00022824"/>
    </source>
</evidence>
<dbReference type="OrthoDB" id="347124at2759"/>
<comment type="caution">
    <text evidence="8">The sequence shown here is derived from an EMBL/GenBank/DDBJ whole genome shotgun (WGS) entry which is preliminary data.</text>
</comment>
<dbReference type="InterPro" id="IPR006716">
    <property type="entry name" value="ERG2_sigma1_rcpt-like"/>
</dbReference>
<feature type="region of interest" description="Disordered" evidence="7">
    <location>
        <begin position="21"/>
        <end position="51"/>
    </location>
</feature>
<feature type="compositionally biased region" description="Basic and acidic residues" evidence="7">
    <location>
        <begin position="28"/>
        <end position="40"/>
    </location>
</feature>
<proteinExistence type="inferred from homology"/>